<sequence>EDFQSLSPGSTPERCTETYTDTKSAAEKLRISPRQLLEDCKVEKSVPKKIEKSKILLSQSNQSNDVQQLGTKTELPKSRSSATMSMTKYDSIIWSPIVMMEDFQSLSAGSTPERCTETCTDAKSSAEKRKISPRKLTEDYKAENSVSETFEKSKEQISQPNQSNDSQQLCTKTVLPKSIRSNTTPTAKYESTVWTPITMMEDFRSLSAESTPERCTETYTDTKSSAQKRKISARQLIKDCKAE</sequence>
<gene>
    <name evidence="2" type="ORF">c7_g2_i1</name>
</gene>
<feature type="region of interest" description="Disordered" evidence="1">
    <location>
        <begin position="1"/>
        <end position="27"/>
    </location>
</feature>
<accession>A0A0K8V4W6</accession>
<reference evidence="2" key="1">
    <citation type="submission" date="2015-06" db="EMBL/GenBank/DDBJ databases">
        <authorList>
            <person name="Hoefler B.C."/>
            <person name="Straight P.D."/>
        </authorList>
    </citation>
    <scope>NUCLEOTIDE SEQUENCE</scope>
</reference>
<feature type="region of interest" description="Disordered" evidence="1">
    <location>
        <begin position="205"/>
        <end position="232"/>
    </location>
</feature>
<evidence type="ECO:0000256" key="1">
    <source>
        <dbReference type="SAM" id="MobiDB-lite"/>
    </source>
</evidence>
<feature type="non-terminal residue" evidence="2">
    <location>
        <position position="243"/>
    </location>
</feature>
<dbReference type="AlphaFoldDB" id="A0A0K8V4W6"/>
<feature type="compositionally biased region" description="Polar residues" evidence="1">
    <location>
        <begin position="1"/>
        <end position="10"/>
    </location>
</feature>
<feature type="region of interest" description="Disordered" evidence="1">
    <location>
        <begin position="106"/>
        <end position="188"/>
    </location>
</feature>
<feature type="compositionally biased region" description="Polar residues" evidence="1">
    <location>
        <begin position="56"/>
        <end position="71"/>
    </location>
</feature>
<feature type="region of interest" description="Disordered" evidence="1">
    <location>
        <begin position="55"/>
        <end position="82"/>
    </location>
</feature>
<feature type="compositionally biased region" description="Polar residues" evidence="1">
    <location>
        <begin position="156"/>
        <end position="171"/>
    </location>
</feature>
<protein>
    <submittedName>
        <fullName evidence="2">Uncharacterized protein</fullName>
    </submittedName>
</protein>
<feature type="non-terminal residue" evidence="2">
    <location>
        <position position="1"/>
    </location>
</feature>
<dbReference type="EMBL" id="GDHF01018546">
    <property type="protein sequence ID" value="JAI33768.1"/>
    <property type="molecule type" value="Transcribed_RNA"/>
</dbReference>
<evidence type="ECO:0000313" key="2">
    <source>
        <dbReference type="EMBL" id="JAI33768.1"/>
    </source>
</evidence>
<feature type="compositionally biased region" description="Basic and acidic residues" evidence="1">
    <location>
        <begin position="124"/>
        <end position="142"/>
    </location>
</feature>
<name>A0A0K8V4W6_BACLA</name>
<proteinExistence type="predicted"/>
<organism evidence="2">
    <name type="scientific">Bactrocera latifrons</name>
    <name type="common">Malaysian fruit fly</name>
    <name type="synonym">Chaetodacus latifrons</name>
    <dbReference type="NCBI Taxonomy" id="174628"/>
    <lineage>
        <taxon>Eukaryota</taxon>
        <taxon>Metazoa</taxon>
        <taxon>Ecdysozoa</taxon>
        <taxon>Arthropoda</taxon>
        <taxon>Hexapoda</taxon>
        <taxon>Insecta</taxon>
        <taxon>Pterygota</taxon>
        <taxon>Neoptera</taxon>
        <taxon>Endopterygota</taxon>
        <taxon>Diptera</taxon>
        <taxon>Brachycera</taxon>
        <taxon>Muscomorpha</taxon>
        <taxon>Tephritoidea</taxon>
        <taxon>Tephritidae</taxon>
        <taxon>Bactrocera</taxon>
        <taxon>Bactrocera</taxon>
    </lineage>
</organism>